<keyword evidence="1" id="KW-0472">Membrane</keyword>
<feature type="transmembrane region" description="Helical" evidence="1">
    <location>
        <begin position="80"/>
        <end position="103"/>
    </location>
</feature>
<feature type="transmembrane region" description="Helical" evidence="1">
    <location>
        <begin position="216"/>
        <end position="235"/>
    </location>
</feature>
<dbReference type="AlphaFoldDB" id="S8E1D7"/>
<dbReference type="STRING" id="743788.S8E1D7"/>
<feature type="transmembrane region" description="Helical" evidence="1">
    <location>
        <begin position="167"/>
        <end position="196"/>
    </location>
</feature>
<reference evidence="2 3" key="1">
    <citation type="journal article" date="2012" name="Science">
        <title>The Paleozoic origin of enzymatic lignin decomposition reconstructed from 31 fungal genomes.</title>
        <authorList>
            <person name="Floudas D."/>
            <person name="Binder M."/>
            <person name="Riley R."/>
            <person name="Barry K."/>
            <person name="Blanchette R.A."/>
            <person name="Henrissat B."/>
            <person name="Martinez A.T."/>
            <person name="Otillar R."/>
            <person name="Spatafora J.W."/>
            <person name="Yadav J.S."/>
            <person name="Aerts A."/>
            <person name="Benoit I."/>
            <person name="Boyd A."/>
            <person name="Carlson A."/>
            <person name="Copeland A."/>
            <person name="Coutinho P.M."/>
            <person name="de Vries R.P."/>
            <person name="Ferreira P."/>
            <person name="Findley K."/>
            <person name="Foster B."/>
            <person name="Gaskell J."/>
            <person name="Glotzer D."/>
            <person name="Gorecki P."/>
            <person name="Heitman J."/>
            <person name="Hesse C."/>
            <person name="Hori C."/>
            <person name="Igarashi K."/>
            <person name="Jurgens J.A."/>
            <person name="Kallen N."/>
            <person name="Kersten P."/>
            <person name="Kohler A."/>
            <person name="Kuees U."/>
            <person name="Kumar T.K.A."/>
            <person name="Kuo A."/>
            <person name="LaButti K."/>
            <person name="Larrondo L.F."/>
            <person name="Lindquist E."/>
            <person name="Ling A."/>
            <person name="Lombard V."/>
            <person name="Lucas S."/>
            <person name="Lundell T."/>
            <person name="Martin R."/>
            <person name="McLaughlin D.J."/>
            <person name="Morgenstern I."/>
            <person name="Morin E."/>
            <person name="Murat C."/>
            <person name="Nagy L.G."/>
            <person name="Nolan M."/>
            <person name="Ohm R.A."/>
            <person name="Patyshakuliyeva A."/>
            <person name="Rokas A."/>
            <person name="Ruiz-Duenas F.J."/>
            <person name="Sabat G."/>
            <person name="Salamov A."/>
            <person name="Samejima M."/>
            <person name="Schmutz J."/>
            <person name="Slot J.C."/>
            <person name="St John F."/>
            <person name="Stenlid J."/>
            <person name="Sun H."/>
            <person name="Sun S."/>
            <person name="Syed K."/>
            <person name="Tsang A."/>
            <person name="Wiebenga A."/>
            <person name="Young D."/>
            <person name="Pisabarro A."/>
            <person name="Eastwood D.C."/>
            <person name="Martin F."/>
            <person name="Cullen D."/>
            <person name="Grigoriev I.V."/>
            <person name="Hibbett D.S."/>
        </authorList>
    </citation>
    <scope>NUCLEOTIDE SEQUENCE</scope>
    <source>
        <strain evidence="3">FP-58527</strain>
    </source>
</reference>
<accession>S8E1D7</accession>
<dbReference type="EMBL" id="KE504164">
    <property type="protein sequence ID" value="EPS98597.1"/>
    <property type="molecule type" value="Genomic_DNA"/>
</dbReference>
<evidence type="ECO:0000256" key="1">
    <source>
        <dbReference type="SAM" id="Phobius"/>
    </source>
</evidence>
<dbReference type="InParanoid" id="S8E1D7"/>
<dbReference type="HOGENOM" id="CLU_053360_1_0_1"/>
<keyword evidence="1" id="KW-0812">Transmembrane</keyword>
<protein>
    <submittedName>
        <fullName evidence="2">Uncharacterized protein</fullName>
    </submittedName>
</protein>
<gene>
    <name evidence="2" type="ORF">FOMPIDRAFT_115632</name>
</gene>
<evidence type="ECO:0000313" key="2">
    <source>
        <dbReference type="EMBL" id="EPS98597.1"/>
    </source>
</evidence>
<name>S8E1D7_FOMSC</name>
<sequence>MPSMNPVERDFHNAVDMGFGQEITLGSGRRVSVASALCWLMQLAVFTYLWMYMSMIMTASCETGHLDSQPLGRRGHALDVTLNIAAATFHACVGAISALRAYGINGHSFSIPGIIITLSLVATGIDVYKSFTLITKPLPPPVGCALLWANYSNVIQKLLNTGESSSLVWLCGQICATVAEVLVLATTWHAAIGVTLTAYRLDISLPITTIILRDGMVYFSIIIVVLILNGILNYAKSNSFTTPITYAYDPLLLIRNNRGPDMDQARLQSIIISRFFLDLRQAALMPDTVASSPSQMSDVNFSRVLGNLGGSLALSTDGHIEDADDEDEGRAMMEMYEIQESSRRSDGHE</sequence>
<dbReference type="Proteomes" id="UP000015241">
    <property type="component" value="Unassembled WGS sequence"/>
</dbReference>
<keyword evidence="1" id="KW-1133">Transmembrane helix</keyword>
<dbReference type="OrthoDB" id="2804213at2759"/>
<proteinExistence type="predicted"/>
<keyword evidence="3" id="KW-1185">Reference proteome</keyword>
<feature type="transmembrane region" description="Helical" evidence="1">
    <location>
        <begin position="109"/>
        <end position="128"/>
    </location>
</feature>
<evidence type="ECO:0000313" key="3">
    <source>
        <dbReference type="Proteomes" id="UP000015241"/>
    </source>
</evidence>
<feature type="transmembrane region" description="Helical" evidence="1">
    <location>
        <begin position="31"/>
        <end position="50"/>
    </location>
</feature>
<organism evidence="2 3">
    <name type="scientific">Fomitopsis schrenkii</name>
    <name type="common">Brown rot fungus</name>
    <dbReference type="NCBI Taxonomy" id="2126942"/>
    <lineage>
        <taxon>Eukaryota</taxon>
        <taxon>Fungi</taxon>
        <taxon>Dikarya</taxon>
        <taxon>Basidiomycota</taxon>
        <taxon>Agaricomycotina</taxon>
        <taxon>Agaricomycetes</taxon>
        <taxon>Polyporales</taxon>
        <taxon>Fomitopsis</taxon>
    </lineage>
</organism>